<evidence type="ECO:0000259" key="1">
    <source>
        <dbReference type="Pfam" id="PF01498"/>
    </source>
</evidence>
<dbReference type="SUPFAM" id="SSF46689">
    <property type="entry name" value="Homeodomain-like"/>
    <property type="match status" value="1"/>
</dbReference>
<name>A0A3Q2G599_CYPVA</name>
<dbReference type="PANTHER" id="PTHR23022:SF134">
    <property type="entry name" value="TRANSPOSABLE ELEMENT TC1 TRANSPOSASE"/>
    <property type="match status" value="1"/>
</dbReference>
<sequence length="183" mass="21182">MPGTYCSRETIAVIRSLRKEGLSNREIATRTGRGRRTVDRIVLKLTKGVSTLPKSKSGRPSVVTKRGTRILKRYVLENRRRGSTELQALMQEAGVKVSKPTIRRKLVQLGYRAYIPKKKPFLTKRMKSARLDWAKKHEHWTVNEWKNVVWSDESKFNLFASDGKLLSLKTIYDSFFSIFSYCL</sequence>
<dbReference type="Proteomes" id="UP000265020">
    <property type="component" value="Unassembled WGS sequence"/>
</dbReference>
<keyword evidence="3" id="KW-1185">Reference proteome</keyword>
<protein>
    <recommendedName>
        <fullName evidence="1">Transposase Tc1-like domain-containing protein</fullName>
    </recommendedName>
</protein>
<dbReference type="PANTHER" id="PTHR23022">
    <property type="entry name" value="TRANSPOSABLE ELEMENT-RELATED"/>
    <property type="match status" value="1"/>
</dbReference>
<dbReference type="GeneTree" id="ENSGT01150000286914"/>
<reference evidence="2" key="1">
    <citation type="submission" date="2025-08" db="UniProtKB">
        <authorList>
            <consortium name="Ensembl"/>
        </authorList>
    </citation>
    <scope>IDENTIFICATION</scope>
</reference>
<organism evidence="2 3">
    <name type="scientific">Cyprinodon variegatus</name>
    <name type="common">Sheepshead minnow</name>
    <dbReference type="NCBI Taxonomy" id="28743"/>
    <lineage>
        <taxon>Eukaryota</taxon>
        <taxon>Metazoa</taxon>
        <taxon>Chordata</taxon>
        <taxon>Craniata</taxon>
        <taxon>Vertebrata</taxon>
        <taxon>Euteleostomi</taxon>
        <taxon>Actinopterygii</taxon>
        <taxon>Neopterygii</taxon>
        <taxon>Teleostei</taxon>
        <taxon>Neoteleostei</taxon>
        <taxon>Acanthomorphata</taxon>
        <taxon>Ovalentaria</taxon>
        <taxon>Atherinomorphae</taxon>
        <taxon>Cyprinodontiformes</taxon>
        <taxon>Cyprinodontidae</taxon>
        <taxon>Cyprinodon</taxon>
    </lineage>
</organism>
<dbReference type="GO" id="GO:0006313">
    <property type="term" value="P:DNA transposition"/>
    <property type="evidence" value="ECO:0007669"/>
    <property type="project" value="InterPro"/>
</dbReference>
<dbReference type="OMA" id="WTEDDWM"/>
<dbReference type="Gene3D" id="3.30.420.10">
    <property type="entry name" value="Ribonuclease H-like superfamily/Ribonuclease H"/>
    <property type="match status" value="1"/>
</dbReference>
<dbReference type="Pfam" id="PF01498">
    <property type="entry name" value="HTH_Tnp_Tc3_2"/>
    <property type="match status" value="1"/>
</dbReference>
<dbReference type="GO" id="GO:0003677">
    <property type="term" value="F:DNA binding"/>
    <property type="evidence" value="ECO:0007669"/>
    <property type="project" value="InterPro"/>
</dbReference>
<dbReference type="InterPro" id="IPR009057">
    <property type="entry name" value="Homeodomain-like_sf"/>
</dbReference>
<evidence type="ECO:0000313" key="3">
    <source>
        <dbReference type="Proteomes" id="UP000265020"/>
    </source>
</evidence>
<dbReference type="InterPro" id="IPR036397">
    <property type="entry name" value="RNaseH_sf"/>
</dbReference>
<reference evidence="2" key="2">
    <citation type="submission" date="2025-09" db="UniProtKB">
        <authorList>
            <consortium name="Ensembl"/>
        </authorList>
    </citation>
    <scope>IDENTIFICATION</scope>
</reference>
<dbReference type="GO" id="GO:0015074">
    <property type="term" value="P:DNA integration"/>
    <property type="evidence" value="ECO:0007669"/>
    <property type="project" value="InterPro"/>
</dbReference>
<dbReference type="InterPro" id="IPR002492">
    <property type="entry name" value="Transposase_Tc1-like"/>
</dbReference>
<feature type="domain" description="Transposase Tc1-like" evidence="1">
    <location>
        <begin position="69"/>
        <end position="138"/>
    </location>
</feature>
<proteinExistence type="predicted"/>
<dbReference type="STRING" id="28743.ENSCVAP00000018200"/>
<dbReference type="Ensembl" id="ENSCVAT00000032626.1">
    <property type="protein sequence ID" value="ENSCVAP00000018200.1"/>
    <property type="gene ID" value="ENSCVAG00000021428.1"/>
</dbReference>
<dbReference type="AlphaFoldDB" id="A0A3Q2G599"/>
<evidence type="ECO:0000313" key="2">
    <source>
        <dbReference type="Ensembl" id="ENSCVAP00000018200.1"/>
    </source>
</evidence>
<dbReference type="InterPro" id="IPR052338">
    <property type="entry name" value="Transposase_5"/>
</dbReference>
<accession>A0A3Q2G599</accession>